<evidence type="ECO:0000313" key="2">
    <source>
        <dbReference type="Proteomes" id="UP000277582"/>
    </source>
</evidence>
<evidence type="ECO:0000313" key="1">
    <source>
        <dbReference type="EMBL" id="RSN78632.1"/>
    </source>
</evidence>
<name>A0A3R9PP80_9CREN</name>
<keyword evidence="2" id="KW-1185">Reference proteome</keyword>
<sequence>MEPNLLKQILDLLGKPKIVEISVSVDDERLRDMLKPDEARSITVQYSCEPEAERALDLYSEYYENYISISRFPAERKPKVISSFKASWYLNDLSAEFDGFSLRIKAEGDLRKTFEIMQLLKGRIIRVEIDLSCPEHEKSEVAQQQY</sequence>
<dbReference type="Proteomes" id="UP000277582">
    <property type="component" value="Unassembled WGS sequence"/>
</dbReference>
<reference evidence="1 2" key="1">
    <citation type="submission" date="2018-10" db="EMBL/GenBank/DDBJ databases">
        <title>Co-occurring genomic capacity for anaerobic methane metabolism and dissimilatory sulfite reduction discovered in the Korarchaeota.</title>
        <authorList>
            <person name="Mckay L.J."/>
            <person name="Dlakic M."/>
            <person name="Fields M.W."/>
            <person name="Delmont T.O."/>
            <person name="Eren A.M."/>
            <person name="Jay Z.J."/>
            <person name="Klingelsmith K.B."/>
            <person name="Rusch D.B."/>
            <person name="Inskeep W.P."/>
        </authorList>
    </citation>
    <scope>NUCLEOTIDE SEQUENCE [LARGE SCALE GENOMIC DNA]</scope>
    <source>
        <strain evidence="1 2">MDKW</strain>
    </source>
</reference>
<dbReference type="AlphaFoldDB" id="A0A3R9PP80"/>
<dbReference type="RefSeq" id="WP_125670119.1">
    <property type="nucleotide sequence ID" value="NZ_RCOS01000015.1"/>
</dbReference>
<comment type="caution">
    <text evidence="1">The sequence shown here is derived from an EMBL/GenBank/DDBJ whole genome shotgun (WGS) entry which is preliminary data.</text>
</comment>
<dbReference type="EMBL" id="RCOS01000015">
    <property type="protein sequence ID" value="RSN78632.1"/>
    <property type="molecule type" value="Genomic_DNA"/>
</dbReference>
<proteinExistence type="predicted"/>
<organism evidence="1 2">
    <name type="scientific">Candidatus Methanodesulfokora washburnensis</name>
    <dbReference type="NCBI Taxonomy" id="2478471"/>
    <lineage>
        <taxon>Archaea</taxon>
        <taxon>Thermoproteota</taxon>
        <taxon>Candidatus Korarchaeia</taxon>
        <taxon>Candidatus Korarchaeia incertae sedis</taxon>
        <taxon>Candidatus Methanodesulfokora</taxon>
    </lineage>
</organism>
<protein>
    <submittedName>
        <fullName evidence="1">Uncharacterized protein</fullName>
    </submittedName>
</protein>
<accession>A0A3R9PP80</accession>
<gene>
    <name evidence="1" type="ORF">D6D85_00765</name>
</gene>